<evidence type="ECO:0000313" key="1">
    <source>
        <dbReference type="EMBL" id="MEQ0565166.1"/>
    </source>
</evidence>
<reference evidence="1 2" key="1">
    <citation type="submission" date="2024-05" db="EMBL/GenBank/DDBJ databases">
        <authorList>
            <person name="Zhao H."/>
            <person name="Xu Y."/>
            <person name="Lin S."/>
            <person name="Spain J.C."/>
            <person name="Zhou N.-Y."/>
        </authorList>
    </citation>
    <scope>NUCLEOTIDE SEQUENCE [LARGE SCALE GENOMIC DNA]</scope>
    <source>
        <strain evidence="1 2">NEAU-NG30</strain>
    </source>
</reference>
<comment type="caution">
    <text evidence="1">The sequence shown here is derived from an EMBL/GenBank/DDBJ whole genome shotgun (WGS) entry which is preliminary data.</text>
</comment>
<protein>
    <submittedName>
        <fullName evidence="1">Uncharacterized protein</fullName>
    </submittedName>
</protein>
<proteinExistence type="predicted"/>
<organism evidence="1 2">
    <name type="scientific">Amycolatopsis melonis</name>
    <dbReference type="NCBI Taxonomy" id="3156488"/>
    <lineage>
        <taxon>Bacteria</taxon>
        <taxon>Bacillati</taxon>
        <taxon>Actinomycetota</taxon>
        <taxon>Actinomycetes</taxon>
        <taxon>Pseudonocardiales</taxon>
        <taxon>Pseudonocardiaceae</taxon>
        <taxon>Amycolatopsis</taxon>
    </lineage>
</organism>
<evidence type="ECO:0000313" key="2">
    <source>
        <dbReference type="Proteomes" id="UP001440984"/>
    </source>
</evidence>
<accession>A0ABV0LS91</accession>
<name>A0ABV0LS91_9PSEU</name>
<gene>
    <name evidence="1" type="ORF">ABJI51_39335</name>
</gene>
<keyword evidence="2" id="KW-1185">Reference proteome</keyword>
<sequence length="57" mass="6202">MQPRELRVHMPPDVMPDQYAAIVHAVAGALNAAGLTSQSIIWIDHTATEDDLNHEPG</sequence>
<dbReference type="Proteomes" id="UP001440984">
    <property type="component" value="Unassembled WGS sequence"/>
</dbReference>
<dbReference type="EMBL" id="JBDZYD010000018">
    <property type="protein sequence ID" value="MEQ0565166.1"/>
    <property type="molecule type" value="Genomic_DNA"/>
</dbReference>